<keyword evidence="11" id="KW-0862">Zinc</keyword>
<evidence type="ECO:0000256" key="1">
    <source>
        <dbReference type="ARBA" id="ARBA00000928"/>
    </source>
</evidence>
<dbReference type="InterPro" id="IPR031595">
    <property type="entry name" value="PRORP_C"/>
</dbReference>
<proteinExistence type="inferred from homology"/>
<evidence type="ECO:0000256" key="7">
    <source>
        <dbReference type="ARBA" id="ARBA00022722"/>
    </source>
</evidence>
<dbReference type="GO" id="GO:0046872">
    <property type="term" value="F:metal ion binding"/>
    <property type="evidence" value="ECO:0007669"/>
    <property type="project" value="UniProtKB-KW"/>
</dbReference>
<comment type="similarity">
    <text evidence="4">Belongs to the PPR family. P subfamily.</text>
</comment>
<keyword evidence="13" id="KW-0809">Transit peptide</keyword>
<name>A0A383WJW2_TETOB</name>
<evidence type="ECO:0000256" key="6">
    <source>
        <dbReference type="ARBA" id="ARBA00022694"/>
    </source>
</evidence>
<feature type="compositionally biased region" description="Low complexity" evidence="15">
    <location>
        <begin position="127"/>
        <end position="140"/>
    </location>
</feature>
<reference evidence="18 19" key="1">
    <citation type="submission" date="2016-10" db="EMBL/GenBank/DDBJ databases">
        <authorList>
            <person name="Cai Z."/>
        </authorList>
    </citation>
    <scope>NUCLEOTIDE SEQUENCE [LARGE SCALE GENOMIC DNA]</scope>
</reference>
<dbReference type="GO" id="GO:0001682">
    <property type="term" value="P:tRNA 5'-leader removal"/>
    <property type="evidence" value="ECO:0007669"/>
    <property type="project" value="TreeGrafter"/>
</dbReference>
<evidence type="ECO:0000256" key="5">
    <source>
        <dbReference type="ARBA" id="ARBA00012179"/>
    </source>
</evidence>
<keyword evidence="6" id="KW-0819">tRNA processing</keyword>
<dbReference type="PANTHER" id="PTHR13547">
    <property type="match status" value="1"/>
</dbReference>
<evidence type="ECO:0000256" key="12">
    <source>
        <dbReference type="ARBA" id="ARBA00022842"/>
    </source>
</evidence>
<evidence type="ECO:0000256" key="9">
    <source>
        <dbReference type="ARBA" id="ARBA00022737"/>
    </source>
</evidence>
<dbReference type="Pfam" id="PF16953">
    <property type="entry name" value="PRORP"/>
    <property type="match status" value="1"/>
</dbReference>
<dbReference type="Gene3D" id="1.25.40.10">
    <property type="entry name" value="Tetratricopeptide repeat domain"/>
    <property type="match status" value="1"/>
</dbReference>
<evidence type="ECO:0000259" key="17">
    <source>
        <dbReference type="Pfam" id="PF17177"/>
    </source>
</evidence>
<gene>
    <name evidence="18" type="ORF">BQ4739_LOCUS18091</name>
</gene>
<evidence type="ECO:0000256" key="3">
    <source>
        <dbReference type="ARBA" id="ARBA00004173"/>
    </source>
</evidence>
<evidence type="ECO:0000256" key="4">
    <source>
        <dbReference type="ARBA" id="ARBA00007626"/>
    </source>
</evidence>
<feature type="region of interest" description="Disordered" evidence="15">
    <location>
        <begin position="35"/>
        <end position="98"/>
    </location>
</feature>
<dbReference type="Gene3D" id="3.40.50.11980">
    <property type="match status" value="1"/>
</dbReference>
<feature type="region of interest" description="Disordered" evidence="15">
    <location>
        <begin position="127"/>
        <end position="183"/>
    </location>
</feature>
<comment type="cofactor">
    <cofactor evidence="2">
        <name>Mg(2+)</name>
        <dbReference type="ChEBI" id="CHEBI:18420"/>
    </cofactor>
</comment>
<evidence type="ECO:0000259" key="16">
    <source>
        <dbReference type="Pfam" id="PF16953"/>
    </source>
</evidence>
<keyword evidence="12" id="KW-0460">Magnesium</keyword>
<feature type="domain" description="PRORP" evidence="16">
    <location>
        <begin position="531"/>
        <end position="746"/>
    </location>
</feature>
<feature type="domain" description="PROP1-like PPR" evidence="17">
    <location>
        <begin position="354"/>
        <end position="496"/>
    </location>
</feature>
<keyword evidence="10" id="KW-0378">Hydrolase</keyword>
<evidence type="ECO:0000313" key="18">
    <source>
        <dbReference type="EMBL" id="SZX77748.1"/>
    </source>
</evidence>
<organism evidence="18 19">
    <name type="scientific">Tetradesmus obliquus</name>
    <name type="common">Green alga</name>
    <name type="synonym">Acutodesmus obliquus</name>
    <dbReference type="NCBI Taxonomy" id="3088"/>
    <lineage>
        <taxon>Eukaryota</taxon>
        <taxon>Viridiplantae</taxon>
        <taxon>Chlorophyta</taxon>
        <taxon>core chlorophytes</taxon>
        <taxon>Chlorophyceae</taxon>
        <taxon>CS clade</taxon>
        <taxon>Sphaeropleales</taxon>
        <taxon>Scenedesmaceae</taxon>
        <taxon>Tetradesmus</taxon>
    </lineage>
</organism>
<comment type="catalytic activity">
    <reaction evidence="1">
        <text>Endonucleolytic cleavage of RNA, removing 5'-extranucleotides from tRNA precursor.</text>
        <dbReference type="EC" id="3.1.26.5"/>
    </reaction>
</comment>
<dbReference type="STRING" id="3088.A0A383WJW2"/>
<dbReference type="GO" id="GO:0005739">
    <property type="term" value="C:mitochondrion"/>
    <property type="evidence" value="ECO:0007669"/>
    <property type="project" value="UniProtKB-SubCell"/>
</dbReference>
<evidence type="ECO:0000256" key="15">
    <source>
        <dbReference type="SAM" id="MobiDB-lite"/>
    </source>
</evidence>
<evidence type="ECO:0000256" key="10">
    <source>
        <dbReference type="ARBA" id="ARBA00022801"/>
    </source>
</evidence>
<dbReference type="EMBL" id="FNXT01001293">
    <property type="protein sequence ID" value="SZX77748.1"/>
    <property type="molecule type" value="Genomic_DNA"/>
</dbReference>
<keyword evidence="19" id="KW-1185">Reference proteome</keyword>
<dbReference type="Proteomes" id="UP000256970">
    <property type="component" value="Unassembled WGS sequence"/>
</dbReference>
<evidence type="ECO:0000256" key="14">
    <source>
        <dbReference type="ARBA" id="ARBA00023128"/>
    </source>
</evidence>
<feature type="compositionally biased region" description="Low complexity" evidence="15">
    <location>
        <begin position="35"/>
        <end position="46"/>
    </location>
</feature>
<dbReference type="InterPro" id="IPR033443">
    <property type="entry name" value="PROP1-like_PPR_dom"/>
</dbReference>
<evidence type="ECO:0000256" key="8">
    <source>
        <dbReference type="ARBA" id="ARBA00022723"/>
    </source>
</evidence>
<keyword evidence="8" id="KW-0479">Metal-binding</keyword>
<dbReference type="InterPro" id="IPR011990">
    <property type="entry name" value="TPR-like_helical_dom_sf"/>
</dbReference>
<dbReference type="EC" id="3.1.26.5" evidence="5"/>
<evidence type="ECO:0000256" key="11">
    <source>
        <dbReference type="ARBA" id="ARBA00022833"/>
    </source>
</evidence>
<sequence length="821" mass="89435">MATDSPASKRARLHAEADVSTVADVKAAATAAQQAAHTAAAAAASVPEPPAAANGDTVMPDAAAATPSRRRRRTPSPRRTAQKAPQEPSAAAAVDAAAEGALETKAAATSGRVAASASGSAADVASGAPAAAAGPTPGAAISDKQQEQQQQGQQQPSSEQQQQQQQQQQQPQKLGKRARQKNQSPTYQMVIGIHQCIKRNLPHEALHLYSRIKQLEPSNNIDTSVHSALLGLLIGKWQWELHQRHQHLLRQYSQQGRDTAPLDAAAAAIVAATLQAREQQRDTDSNILEKMSMPTTAGVELPPGLVCHMEVQVELMREDKLKDKAWLDGLLEGMPAERPPLLALLQGAVPLLLADLEAQGQALDEQLYLQLARVAGIMGDPDKAFDYAKQLVAAHQAGGPSASKLAPRLRDFQPALVGYALSGKAGKAAEVIELALQTCTQDLTEPEFALWLEAIANGGSYSQLADALAAMAGELNAVRGSTLALVEHFFKSERAAAALAAGGPLAGLGKSSWQLQWVTPDEQGKVEEAGGVTLQMLDLSEADWAAFGQQVKQLAEQQEKQAGKFQVFCEWLERNGPFDVMIDGANVALWGENYEGGAFRPDKIRVMYDAVQKQSPDAKVLLVLHSGRYNDARYNHKEAFEWMEGLHKAGRFFVTPGGSNDDWYWMYAAVQARERGLLVSNDQLRDHVWNLLRPKHMLKWTQRHIIRFSFNFHKTEAYLQHPLPYTPCVQQFPQQGVWLLPEAASAEGGEKDEDGEGEKQQQQQQQQQLLRWLCCKAQFPQQGVWLLPEAASSEGGEKEEDGEGEKQQQQQQLRWLCCKAV</sequence>
<keyword evidence="7" id="KW-0540">Nuclease</keyword>
<accession>A0A383WJW2</accession>
<feature type="region of interest" description="Disordered" evidence="15">
    <location>
        <begin position="788"/>
        <end position="812"/>
    </location>
</feature>
<keyword evidence="14" id="KW-0496">Mitochondrion</keyword>
<keyword evidence="9" id="KW-0677">Repeat</keyword>
<feature type="compositionally biased region" description="Low complexity" evidence="15">
    <location>
        <begin position="147"/>
        <end position="172"/>
    </location>
</feature>
<dbReference type="GO" id="GO:0004526">
    <property type="term" value="F:ribonuclease P activity"/>
    <property type="evidence" value="ECO:0007669"/>
    <property type="project" value="UniProtKB-EC"/>
</dbReference>
<evidence type="ECO:0000256" key="2">
    <source>
        <dbReference type="ARBA" id="ARBA00001946"/>
    </source>
</evidence>
<comment type="subcellular location">
    <subcellularLocation>
        <location evidence="3">Mitochondrion</location>
    </subcellularLocation>
</comment>
<protein>
    <recommendedName>
        <fullName evidence="5">ribonuclease P</fullName>
        <ecNumber evidence="5">3.1.26.5</ecNumber>
    </recommendedName>
</protein>
<evidence type="ECO:0000313" key="19">
    <source>
        <dbReference type="Proteomes" id="UP000256970"/>
    </source>
</evidence>
<evidence type="ECO:0000256" key="13">
    <source>
        <dbReference type="ARBA" id="ARBA00022946"/>
    </source>
</evidence>
<feature type="compositionally biased region" description="Low complexity" evidence="15">
    <location>
        <begin position="77"/>
        <end position="98"/>
    </location>
</feature>
<dbReference type="AlphaFoldDB" id="A0A383WJW2"/>
<dbReference type="Pfam" id="PF17177">
    <property type="entry name" value="PPR_long"/>
    <property type="match status" value="1"/>
</dbReference>
<dbReference type="PANTHER" id="PTHR13547:SF1">
    <property type="entry name" value="MITOCHONDRIAL RIBONUCLEASE P CATALYTIC SUBUNIT"/>
    <property type="match status" value="1"/>
</dbReference>